<protein>
    <submittedName>
        <fullName evidence="1">Uncharacterized protein</fullName>
    </submittedName>
</protein>
<accession>A0ABW0QFP3</accession>
<evidence type="ECO:0000313" key="2">
    <source>
        <dbReference type="Proteomes" id="UP001596084"/>
    </source>
</evidence>
<keyword evidence="2" id="KW-1185">Reference proteome</keyword>
<evidence type="ECO:0000313" key="1">
    <source>
        <dbReference type="EMBL" id="MFC5523421.1"/>
    </source>
</evidence>
<sequence>MDATPLSWRFLPAKDGLARCPDSAPGQRHAPASVDTGLRLQELSLLHVDNFVDDAMDKSAKQGRTGLALGCLRFKRNPEELRKFRQETFAPLGTHSPAVMKHGLRLRLTIRIHSRFTGEIDLQPMHFGRMMLLNP</sequence>
<reference evidence="2" key="1">
    <citation type="journal article" date="2019" name="Int. J. Syst. Evol. Microbiol.">
        <title>The Global Catalogue of Microorganisms (GCM) 10K type strain sequencing project: providing services to taxonomists for standard genome sequencing and annotation.</title>
        <authorList>
            <consortium name="The Broad Institute Genomics Platform"/>
            <consortium name="The Broad Institute Genome Sequencing Center for Infectious Disease"/>
            <person name="Wu L."/>
            <person name="Ma J."/>
        </authorList>
    </citation>
    <scope>NUCLEOTIDE SEQUENCE [LARGE SCALE GENOMIC DNA]</scope>
    <source>
        <strain evidence="2">CGMCC 4.7277</strain>
    </source>
</reference>
<comment type="caution">
    <text evidence="1">The sequence shown here is derived from an EMBL/GenBank/DDBJ whole genome shotgun (WGS) entry which is preliminary data.</text>
</comment>
<dbReference type="EMBL" id="JBHSMX010000065">
    <property type="protein sequence ID" value="MFC5523421.1"/>
    <property type="molecule type" value="Genomic_DNA"/>
</dbReference>
<proteinExistence type="predicted"/>
<dbReference type="RefSeq" id="WP_169804370.1">
    <property type="nucleotide sequence ID" value="NZ_JBHSMX010000065.1"/>
</dbReference>
<organism evidence="1 2">
    <name type="scientific">Polaromonas jejuensis</name>
    <dbReference type="NCBI Taxonomy" id="457502"/>
    <lineage>
        <taxon>Bacteria</taxon>
        <taxon>Pseudomonadati</taxon>
        <taxon>Pseudomonadota</taxon>
        <taxon>Betaproteobacteria</taxon>
        <taxon>Burkholderiales</taxon>
        <taxon>Comamonadaceae</taxon>
        <taxon>Polaromonas</taxon>
    </lineage>
</organism>
<name>A0ABW0QFP3_9BURK</name>
<gene>
    <name evidence="1" type="ORF">ACFPP7_21255</name>
</gene>
<dbReference type="Proteomes" id="UP001596084">
    <property type="component" value="Unassembled WGS sequence"/>
</dbReference>